<evidence type="ECO:0000256" key="1">
    <source>
        <dbReference type="SAM" id="MobiDB-lite"/>
    </source>
</evidence>
<name>A0A182IUN3_ANOAO</name>
<dbReference type="VEuPathDB" id="VectorBase:AATE005809"/>
<protein>
    <submittedName>
        <fullName evidence="2">Uncharacterized protein</fullName>
    </submittedName>
</protein>
<evidence type="ECO:0000313" key="2">
    <source>
        <dbReference type="EnsemblMetazoa" id="AATE005809-PA.1"/>
    </source>
</evidence>
<feature type="compositionally biased region" description="Polar residues" evidence="1">
    <location>
        <begin position="303"/>
        <end position="320"/>
    </location>
</feature>
<dbReference type="AlphaFoldDB" id="A0A182IUN3"/>
<proteinExistence type="predicted"/>
<feature type="region of interest" description="Disordered" evidence="1">
    <location>
        <begin position="290"/>
        <end position="320"/>
    </location>
</feature>
<reference evidence="2" key="1">
    <citation type="submission" date="2022-08" db="UniProtKB">
        <authorList>
            <consortium name="EnsemblMetazoa"/>
        </authorList>
    </citation>
    <scope>IDENTIFICATION</scope>
    <source>
        <strain evidence="2">EBRO</strain>
    </source>
</reference>
<sequence>MRVSTADPTDIRHHELITTQAHKTIIIRLTFDGVLLGRDAELERVRGEVADGALGQVLGGAGTEGAHLVVGRPLDGEPSEQWELGLVVDLVDHADHRGLLLGGFVGKRNRPEGDHGQGGNQETTLNGHLVSPVGATSTETSSLLGLRCHTATPGNKLRFVSPIMDGGLIPWPNHVSKCEEVRCAGVWGLRKACKGLHNLGSWAPMKSGSLRAYGYWAEAAPVFDQPPALAPDDHPPPPTAAPPPTAPPELPPATFESRFRGEPPPAPPRNFWAANTAAITNATFETSRAFTASRATAPRKRGSSANSLPPRASTSGPSTFFSFLPAEWKRTGRDETSGVTRRGPHAFGWGAIGVFGVKCHRKRSVSGLAERVVDQGTTSVHTHKGNRAGDVLGGLLWQLERDRPGAEQALGGIDGQVEQGVRLLVGVGWQRADDFVLRDRLSGALGRDRWVSV</sequence>
<organism evidence="2">
    <name type="scientific">Anopheles atroparvus</name>
    <name type="common">European mosquito</name>
    <dbReference type="NCBI Taxonomy" id="41427"/>
    <lineage>
        <taxon>Eukaryota</taxon>
        <taxon>Metazoa</taxon>
        <taxon>Ecdysozoa</taxon>
        <taxon>Arthropoda</taxon>
        <taxon>Hexapoda</taxon>
        <taxon>Insecta</taxon>
        <taxon>Pterygota</taxon>
        <taxon>Neoptera</taxon>
        <taxon>Endopterygota</taxon>
        <taxon>Diptera</taxon>
        <taxon>Nematocera</taxon>
        <taxon>Culicoidea</taxon>
        <taxon>Culicidae</taxon>
        <taxon>Anophelinae</taxon>
        <taxon>Anopheles</taxon>
    </lineage>
</organism>
<accession>A0A182IUN3</accession>
<feature type="region of interest" description="Disordered" evidence="1">
    <location>
        <begin position="224"/>
        <end position="271"/>
    </location>
</feature>
<dbReference type="EnsemblMetazoa" id="AATE005809-RA">
    <property type="protein sequence ID" value="AATE005809-PA.1"/>
    <property type="gene ID" value="AATE005809"/>
</dbReference>
<feature type="compositionally biased region" description="Pro residues" evidence="1">
    <location>
        <begin position="236"/>
        <end position="251"/>
    </location>
</feature>
<feature type="region of interest" description="Disordered" evidence="1">
    <location>
        <begin position="105"/>
        <end position="129"/>
    </location>
</feature>